<dbReference type="STRING" id="930992.A0A0D0B6N4"/>
<dbReference type="InParanoid" id="A0A0D0B6N4"/>
<feature type="non-terminal residue" evidence="1">
    <location>
        <position position="94"/>
    </location>
</feature>
<dbReference type="Proteomes" id="UP000054485">
    <property type="component" value="Unassembled WGS sequence"/>
</dbReference>
<protein>
    <recommendedName>
        <fullName evidence="3">DDE Tnp4 domain-containing protein</fullName>
    </recommendedName>
</protein>
<reference evidence="1 2" key="1">
    <citation type="submission" date="2014-04" db="EMBL/GenBank/DDBJ databases">
        <authorList>
            <consortium name="DOE Joint Genome Institute"/>
            <person name="Kuo A."/>
            <person name="Ruytinx J."/>
            <person name="Rineau F."/>
            <person name="Colpaert J."/>
            <person name="Kohler A."/>
            <person name="Nagy L.G."/>
            <person name="Floudas D."/>
            <person name="Copeland A."/>
            <person name="Barry K.W."/>
            <person name="Cichocki N."/>
            <person name="Veneault-Fourrey C."/>
            <person name="LaButti K."/>
            <person name="Lindquist E.A."/>
            <person name="Lipzen A."/>
            <person name="Lundell T."/>
            <person name="Morin E."/>
            <person name="Murat C."/>
            <person name="Sun H."/>
            <person name="Tunlid A."/>
            <person name="Henrissat B."/>
            <person name="Grigoriev I.V."/>
            <person name="Hibbett D.S."/>
            <person name="Martin F."/>
            <person name="Nordberg H.P."/>
            <person name="Cantor M.N."/>
            <person name="Hua S.X."/>
        </authorList>
    </citation>
    <scope>NUCLEOTIDE SEQUENCE [LARGE SCALE GENOMIC DNA]</scope>
    <source>
        <strain evidence="1 2">UH-Slu-Lm8-n1</strain>
    </source>
</reference>
<name>A0A0D0B6N4_9AGAM</name>
<dbReference type="OrthoDB" id="1681765at2759"/>
<dbReference type="AlphaFoldDB" id="A0A0D0B6N4"/>
<dbReference type="PANTHER" id="PTHR22930:SF221">
    <property type="entry name" value="NUCLEASE HARBI1"/>
    <property type="match status" value="1"/>
</dbReference>
<sequence length="94" mass="10936">ICRTGSTNQDMQERFQHSADTISKIFLRLLDMVVSPRFYQHYVSLPPNDIVPPEIRSNPKLYPFFQHCQGAIDGTHIDTFVPNDALTARYRNRK</sequence>
<reference evidence="2" key="2">
    <citation type="submission" date="2015-01" db="EMBL/GenBank/DDBJ databases">
        <title>Evolutionary Origins and Diversification of the Mycorrhizal Mutualists.</title>
        <authorList>
            <consortium name="DOE Joint Genome Institute"/>
            <consortium name="Mycorrhizal Genomics Consortium"/>
            <person name="Kohler A."/>
            <person name="Kuo A."/>
            <person name="Nagy L.G."/>
            <person name="Floudas D."/>
            <person name="Copeland A."/>
            <person name="Barry K.W."/>
            <person name="Cichocki N."/>
            <person name="Veneault-Fourrey C."/>
            <person name="LaButti K."/>
            <person name="Lindquist E.A."/>
            <person name="Lipzen A."/>
            <person name="Lundell T."/>
            <person name="Morin E."/>
            <person name="Murat C."/>
            <person name="Riley R."/>
            <person name="Ohm R."/>
            <person name="Sun H."/>
            <person name="Tunlid A."/>
            <person name="Henrissat B."/>
            <person name="Grigoriev I.V."/>
            <person name="Hibbett D.S."/>
            <person name="Martin F."/>
        </authorList>
    </citation>
    <scope>NUCLEOTIDE SEQUENCE [LARGE SCALE GENOMIC DNA]</scope>
    <source>
        <strain evidence="2">UH-Slu-Lm8-n1</strain>
    </source>
</reference>
<evidence type="ECO:0000313" key="2">
    <source>
        <dbReference type="Proteomes" id="UP000054485"/>
    </source>
</evidence>
<dbReference type="EMBL" id="KN835247">
    <property type="protein sequence ID" value="KIK42152.1"/>
    <property type="molecule type" value="Genomic_DNA"/>
</dbReference>
<accession>A0A0D0B6N4</accession>
<dbReference type="InterPro" id="IPR045249">
    <property type="entry name" value="HARBI1-like"/>
</dbReference>
<evidence type="ECO:0000313" key="1">
    <source>
        <dbReference type="EMBL" id="KIK42152.1"/>
    </source>
</evidence>
<keyword evidence="2" id="KW-1185">Reference proteome</keyword>
<evidence type="ECO:0008006" key="3">
    <source>
        <dbReference type="Google" id="ProtNLM"/>
    </source>
</evidence>
<organism evidence="1 2">
    <name type="scientific">Suillus luteus UH-Slu-Lm8-n1</name>
    <dbReference type="NCBI Taxonomy" id="930992"/>
    <lineage>
        <taxon>Eukaryota</taxon>
        <taxon>Fungi</taxon>
        <taxon>Dikarya</taxon>
        <taxon>Basidiomycota</taxon>
        <taxon>Agaricomycotina</taxon>
        <taxon>Agaricomycetes</taxon>
        <taxon>Agaricomycetidae</taxon>
        <taxon>Boletales</taxon>
        <taxon>Suillineae</taxon>
        <taxon>Suillaceae</taxon>
        <taxon>Suillus</taxon>
    </lineage>
</organism>
<feature type="non-terminal residue" evidence="1">
    <location>
        <position position="1"/>
    </location>
</feature>
<dbReference type="HOGENOM" id="CLU_040082_6_1_1"/>
<dbReference type="PANTHER" id="PTHR22930">
    <property type="match status" value="1"/>
</dbReference>
<proteinExistence type="predicted"/>
<gene>
    <name evidence="1" type="ORF">CY34DRAFT_45995</name>
</gene>